<reference evidence="5" key="1">
    <citation type="submission" date="2021-01" db="EMBL/GenBank/DDBJ databases">
        <authorList>
            <person name="Corre E."/>
            <person name="Pelletier E."/>
            <person name="Niang G."/>
            <person name="Scheremetjew M."/>
            <person name="Finn R."/>
            <person name="Kale V."/>
            <person name="Holt S."/>
            <person name="Cochrane G."/>
            <person name="Meng A."/>
            <person name="Brown T."/>
            <person name="Cohen L."/>
        </authorList>
    </citation>
    <scope>NUCLEOTIDE SEQUENCE</scope>
    <source>
        <strain evidence="5">B596</strain>
    </source>
</reference>
<dbReference type="AlphaFoldDB" id="A0A7S0XKG7"/>
<dbReference type="GO" id="GO:0000026">
    <property type="term" value="F:alpha-1,2-mannosyltransferase activity"/>
    <property type="evidence" value="ECO:0007669"/>
    <property type="project" value="TreeGrafter"/>
</dbReference>
<dbReference type="Gene3D" id="3.90.550.10">
    <property type="entry name" value="Spore Coat Polysaccharide Biosynthesis Protein SpsA, Chain A"/>
    <property type="match status" value="1"/>
</dbReference>
<keyword evidence="4" id="KW-0472">Membrane</keyword>
<gene>
    <name evidence="5" type="ORF">PDEL0327_LOCUS1275</name>
</gene>
<evidence type="ECO:0000256" key="4">
    <source>
        <dbReference type="SAM" id="Phobius"/>
    </source>
</evidence>
<accession>A0A7S0XKG7</accession>
<name>A0A7S0XKG7_9STRA</name>
<dbReference type="GO" id="GO:0005794">
    <property type="term" value="C:Golgi apparatus"/>
    <property type="evidence" value="ECO:0007669"/>
    <property type="project" value="TreeGrafter"/>
</dbReference>
<keyword evidence="4" id="KW-1133">Transmembrane helix</keyword>
<dbReference type="Pfam" id="PF01793">
    <property type="entry name" value="Glyco_transf_15"/>
    <property type="match status" value="1"/>
</dbReference>
<keyword evidence="2" id="KW-0808">Transferase</keyword>
<comment type="similarity">
    <text evidence="1">Belongs to the glycosyltransferase 15 family.</text>
</comment>
<keyword evidence="4" id="KW-0812">Transmembrane</keyword>
<protein>
    <submittedName>
        <fullName evidence="5">Uncharacterized protein</fullName>
    </submittedName>
</protein>
<dbReference type="GO" id="GO:0006487">
    <property type="term" value="P:protein N-linked glycosylation"/>
    <property type="evidence" value="ECO:0007669"/>
    <property type="project" value="TreeGrafter"/>
</dbReference>
<evidence type="ECO:0000256" key="2">
    <source>
        <dbReference type="ARBA" id="ARBA00022679"/>
    </source>
</evidence>
<sequence>MLSQRNQHKKKDDSIQTQFESTPDDKHDGAEKKGRFWNFSRYSLRRRLLPTLAFLLLLALVLWNVFQFLGSAFSNLPSDGSSEENRKGACNGYNGIYHIEKGDIGGAAGTVFFQFVIGQIMWAEEYNFKPWVHLNNVSHVVYDPLVHGNSPGVNVTMMKGQKVSYIQRPKGHRRDYKPGPPIGDAKDLKPHQYHFDGDGVWNNYFEPVSDFAPGDKSCENKPLVTMDLYLVTPGVHGFSGAPKAWRYEYLPDYITKPHIPLNDWLAPQRHTAHDVLKRYIRFLPHIQEAAERVNPYCSIKNSCLGLHIRHSDKAAGRRVIETNEFFPYVQEFLAAGGKWIYLATDSHQVVEHIKTKWPQNVLKRIRSMGDDIVRSNNLEAVFDIGSHHRTNEEILIEILALSKCQFMIHGLSAVTESSIWINIDLHYTSVNLEDPQHPNQKEFGDLVGKVLNGGNASQILSQKATKEWWTLRPKAVGVPTNVKSCDSVDGVLHISHVGPHAGTGTAFFTSVLNQLIFAEKFNLKPWIHLSNDLSYIYDEEFHGTEVSTFQHVTNTFTLESPAGSNLKYPGSPKKNSVQTMKGIEVRGNGIWTSYFIPASDFDQDDELCKRKPILSMDNPTVNKLNSLSPLSSKAWQYDDIPNELWNPSGSNLSTWLEPMRRKANEMVKKYFVFHPFLVERAYQVNPVDSTSTPCLAVHLRNSDKGGMHRTKFPPNKFRDYMLAFARAGGEHIYIASDTFRSLEYITEHFPPILKNMIRTQGDFVVRSAWKWPAHMLEKHHRVNSEALVDALAMSECQLLLHGNSAISEAAIYMNLDLHRQSVNYEDPNRMGIQEFEVLAKQVIGSAVPKPNPESVGKKKIDAGGKVRIIEGNSNRKCKRNAIVYLAQKKHSSYGRDSFALLLKSMKLVNDNYLSLNNHKENADVIIFHTADFTKDDMDIIEKSVGASIRDSLYFIDLENTPYWRRPKWHINDDPKSWYAYPKFSEGYRKMIHFFAIDIWSFFQEYGKESGCEYEYIMRFDEDSYLHSPIQYDIFDFMKRNDFNYGFRLCAYELGSTQRMVKVWQKSKQPAPLRAINFDMCGIYNNFFVAKLSFFQSAPVESFLKLVNRQGLIYRRRLGDLQIHSLTVYGFSPQEKIHRFLDFTYEHGTYEDGCVVWGGIQAGHDDANANATLTKYWHETVSKNNCTKMTAYVISRDNLSPGYQHLPEKLNGQVNLLTIMTGFIEKDGKGVLSG</sequence>
<evidence type="ECO:0000256" key="3">
    <source>
        <dbReference type="SAM" id="MobiDB-lite"/>
    </source>
</evidence>
<dbReference type="PANTHER" id="PTHR31121:SF6">
    <property type="entry name" value="ALPHA-1,2 MANNOSYLTRANSFERASE KTR1"/>
    <property type="match status" value="1"/>
</dbReference>
<feature type="region of interest" description="Disordered" evidence="3">
    <location>
        <begin position="1"/>
        <end position="29"/>
    </location>
</feature>
<dbReference type="GO" id="GO:0016020">
    <property type="term" value="C:membrane"/>
    <property type="evidence" value="ECO:0007669"/>
    <property type="project" value="InterPro"/>
</dbReference>
<feature type="transmembrane region" description="Helical" evidence="4">
    <location>
        <begin position="48"/>
        <end position="66"/>
    </location>
</feature>
<dbReference type="PANTHER" id="PTHR31121">
    <property type="entry name" value="ALPHA-1,2 MANNOSYLTRANSFERASE KTR1"/>
    <property type="match status" value="1"/>
</dbReference>
<evidence type="ECO:0000313" key="5">
    <source>
        <dbReference type="EMBL" id="CAD8729782.1"/>
    </source>
</evidence>
<organism evidence="5">
    <name type="scientific">Pseudo-nitzschia delicatissima</name>
    <dbReference type="NCBI Taxonomy" id="44447"/>
    <lineage>
        <taxon>Eukaryota</taxon>
        <taxon>Sar</taxon>
        <taxon>Stramenopiles</taxon>
        <taxon>Ochrophyta</taxon>
        <taxon>Bacillariophyta</taxon>
        <taxon>Bacillariophyceae</taxon>
        <taxon>Bacillariophycidae</taxon>
        <taxon>Bacillariales</taxon>
        <taxon>Bacillariaceae</taxon>
        <taxon>Pseudo-nitzschia</taxon>
    </lineage>
</organism>
<proteinExistence type="inferred from homology"/>
<dbReference type="GO" id="GO:0000032">
    <property type="term" value="P:cell wall mannoprotein biosynthetic process"/>
    <property type="evidence" value="ECO:0007669"/>
    <property type="project" value="TreeGrafter"/>
</dbReference>
<dbReference type="EMBL" id="HBFG01001696">
    <property type="protein sequence ID" value="CAD8729782.1"/>
    <property type="molecule type" value="Transcribed_RNA"/>
</dbReference>
<dbReference type="InterPro" id="IPR029044">
    <property type="entry name" value="Nucleotide-diphossugar_trans"/>
</dbReference>
<evidence type="ECO:0000256" key="1">
    <source>
        <dbReference type="ARBA" id="ARBA00007677"/>
    </source>
</evidence>
<dbReference type="InterPro" id="IPR002685">
    <property type="entry name" value="Glyco_trans_15"/>
</dbReference>
<dbReference type="Gene3D" id="3.40.50.11350">
    <property type="match status" value="2"/>
</dbReference>
<dbReference type="SUPFAM" id="SSF53448">
    <property type="entry name" value="Nucleotide-diphospho-sugar transferases"/>
    <property type="match status" value="1"/>
</dbReference>